<dbReference type="EMBL" id="LS483487">
    <property type="protein sequence ID" value="SQJ12524.1"/>
    <property type="molecule type" value="Genomic_DNA"/>
</dbReference>
<feature type="region of interest" description="Disordered" evidence="1">
    <location>
        <begin position="123"/>
        <end position="143"/>
    </location>
</feature>
<evidence type="ECO:0008006" key="5">
    <source>
        <dbReference type="Google" id="ProtNLM"/>
    </source>
</evidence>
<sequence length="143" mass="16872">MPKKEAQFREELDEFQKEKERIRSIVGQIGGANNSQHKIINLLFVVLIIALLILGVVLQKITLFLTLEVAVLLGIFKLIWMFYEAQRASHFQFWILNSLEYRINEVDRRVKKIEKLLTKDKEVKKDVEEKETESVEEEQQKAE</sequence>
<evidence type="ECO:0000313" key="4">
    <source>
        <dbReference type="Proteomes" id="UP000249008"/>
    </source>
</evidence>
<feature type="transmembrane region" description="Helical" evidence="2">
    <location>
        <begin position="39"/>
        <end position="58"/>
    </location>
</feature>
<keyword evidence="2" id="KW-1133">Transmembrane helix</keyword>
<keyword evidence="2" id="KW-0472">Membrane</keyword>
<feature type="transmembrane region" description="Helical" evidence="2">
    <location>
        <begin position="64"/>
        <end position="83"/>
    </location>
</feature>
<dbReference type="GeneID" id="78454008"/>
<dbReference type="AlphaFoldDB" id="A0AAX2JDR0"/>
<evidence type="ECO:0000256" key="2">
    <source>
        <dbReference type="SAM" id="Phobius"/>
    </source>
</evidence>
<evidence type="ECO:0000313" key="3">
    <source>
        <dbReference type="EMBL" id="SQJ12524.1"/>
    </source>
</evidence>
<gene>
    <name evidence="3" type="ORF">NCTC12112_02735</name>
</gene>
<dbReference type="RefSeq" id="WP_005980541.1">
    <property type="nucleotide sequence ID" value="NZ_CP028105.1"/>
</dbReference>
<proteinExistence type="predicted"/>
<reference evidence="3 4" key="1">
    <citation type="submission" date="2018-06" db="EMBL/GenBank/DDBJ databases">
        <authorList>
            <consortium name="Pathogen Informatics"/>
            <person name="Doyle S."/>
        </authorList>
    </citation>
    <scope>NUCLEOTIDE SEQUENCE [LARGE SCALE GENOMIC DNA]</scope>
    <source>
        <strain evidence="3 4">NCTC12112</strain>
    </source>
</reference>
<keyword evidence="2" id="KW-0812">Transmembrane</keyword>
<evidence type="ECO:0000256" key="1">
    <source>
        <dbReference type="SAM" id="MobiDB-lite"/>
    </source>
</evidence>
<accession>A0AAX2JDR0</accession>
<dbReference type="KEGG" id="ful:C4N20_04250"/>
<protein>
    <recommendedName>
        <fullName evidence="5">DUF4231 domain-containing protein</fullName>
    </recommendedName>
</protein>
<name>A0AAX2JDR0_9FUSO</name>
<dbReference type="Proteomes" id="UP000249008">
    <property type="component" value="Chromosome 1"/>
</dbReference>
<organism evidence="3 4">
    <name type="scientific">Fusobacterium ulcerans</name>
    <dbReference type="NCBI Taxonomy" id="861"/>
    <lineage>
        <taxon>Bacteria</taxon>
        <taxon>Fusobacteriati</taxon>
        <taxon>Fusobacteriota</taxon>
        <taxon>Fusobacteriia</taxon>
        <taxon>Fusobacteriales</taxon>
        <taxon>Fusobacteriaceae</taxon>
        <taxon>Fusobacterium</taxon>
    </lineage>
</organism>